<evidence type="ECO:0000313" key="10">
    <source>
        <dbReference type="Proteomes" id="UP000464262"/>
    </source>
</evidence>
<dbReference type="Pfam" id="PF09115">
    <property type="entry name" value="DNApol3-delta_C"/>
    <property type="match status" value="1"/>
</dbReference>
<reference evidence="9 10" key="1">
    <citation type="submission" date="2020-01" db="EMBL/GenBank/DDBJ databases">
        <title>Whole genome and functional gene identification of agarase of Vibrio HN897.</title>
        <authorList>
            <person name="Liu Y."/>
            <person name="Zhao Z."/>
        </authorList>
    </citation>
    <scope>NUCLEOTIDE SEQUENCE [LARGE SCALE GENOMIC DNA]</scope>
    <source>
        <strain evidence="9 10">HN897</strain>
    </source>
</reference>
<name>A0A7Z2YD19_9VIBR</name>
<organism evidence="9 10">
    <name type="scientific">Vibrio astriarenae</name>
    <dbReference type="NCBI Taxonomy" id="1481923"/>
    <lineage>
        <taxon>Bacteria</taxon>
        <taxon>Pseudomonadati</taxon>
        <taxon>Pseudomonadota</taxon>
        <taxon>Gammaproteobacteria</taxon>
        <taxon>Vibrionales</taxon>
        <taxon>Vibrionaceae</taxon>
        <taxon>Vibrio</taxon>
    </lineage>
</organism>
<accession>A0A7Z2YD19</accession>
<evidence type="ECO:0000259" key="8">
    <source>
        <dbReference type="Pfam" id="PF09115"/>
    </source>
</evidence>
<dbReference type="Proteomes" id="UP000464262">
    <property type="component" value="Chromosome 1"/>
</dbReference>
<keyword evidence="3 9" id="KW-0808">Transferase</keyword>
<keyword evidence="4 9" id="KW-0548">Nucleotidyltransferase</keyword>
<dbReference type="InterPro" id="IPR008921">
    <property type="entry name" value="DNA_pol3_clamp-load_cplx_C"/>
</dbReference>
<dbReference type="GO" id="GO:0003677">
    <property type="term" value="F:DNA binding"/>
    <property type="evidence" value="ECO:0007669"/>
    <property type="project" value="InterPro"/>
</dbReference>
<dbReference type="AlphaFoldDB" id="A0A7Z2YD19"/>
<dbReference type="GO" id="GO:0006261">
    <property type="term" value="P:DNA-templated DNA replication"/>
    <property type="evidence" value="ECO:0007669"/>
    <property type="project" value="TreeGrafter"/>
</dbReference>
<dbReference type="EMBL" id="CP047475">
    <property type="protein sequence ID" value="QIA62881.1"/>
    <property type="molecule type" value="Genomic_DNA"/>
</dbReference>
<evidence type="ECO:0000256" key="4">
    <source>
        <dbReference type="ARBA" id="ARBA00022695"/>
    </source>
</evidence>
<evidence type="ECO:0000256" key="1">
    <source>
        <dbReference type="ARBA" id="ARBA00012417"/>
    </source>
</evidence>
<dbReference type="EC" id="2.7.7.7" evidence="1"/>
<dbReference type="PANTHER" id="PTHR11669">
    <property type="entry name" value="REPLICATION FACTOR C / DNA POLYMERASE III GAMMA-TAU SUBUNIT"/>
    <property type="match status" value="1"/>
</dbReference>
<dbReference type="InterPro" id="IPR027417">
    <property type="entry name" value="P-loop_NTPase"/>
</dbReference>
<feature type="domain" description="DNA polymerase III delta subunit C-terminal" evidence="8">
    <location>
        <begin position="214"/>
        <end position="315"/>
    </location>
</feature>
<comment type="catalytic activity">
    <reaction evidence="7">
        <text>DNA(n) + a 2'-deoxyribonucleoside 5'-triphosphate = DNA(n+1) + diphosphate</text>
        <dbReference type="Rhea" id="RHEA:22508"/>
        <dbReference type="Rhea" id="RHEA-COMP:17339"/>
        <dbReference type="Rhea" id="RHEA-COMP:17340"/>
        <dbReference type="ChEBI" id="CHEBI:33019"/>
        <dbReference type="ChEBI" id="CHEBI:61560"/>
        <dbReference type="ChEBI" id="CHEBI:173112"/>
        <dbReference type="EC" id="2.7.7.7"/>
    </reaction>
</comment>
<evidence type="ECO:0000256" key="2">
    <source>
        <dbReference type="ARBA" id="ARBA00014363"/>
    </source>
</evidence>
<dbReference type="InterPro" id="IPR015199">
    <property type="entry name" value="DNA_pol_III_delta_C"/>
</dbReference>
<dbReference type="GO" id="GO:0008408">
    <property type="term" value="F:3'-5' exonuclease activity"/>
    <property type="evidence" value="ECO:0007669"/>
    <property type="project" value="InterPro"/>
</dbReference>
<keyword evidence="5" id="KW-0235">DNA replication</keyword>
<dbReference type="InterPro" id="IPR004622">
    <property type="entry name" value="DNA_pol_HolB"/>
</dbReference>
<evidence type="ECO:0000256" key="7">
    <source>
        <dbReference type="ARBA" id="ARBA00049244"/>
    </source>
</evidence>
<keyword evidence="10" id="KW-1185">Reference proteome</keyword>
<dbReference type="SUPFAM" id="SSF48019">
    <property type="entry name" value="post-AAA+ oligomerization domain-like"/>
    <property type="match status" value="1"/>
</dbReference>
<evidence type="ECO:0000256" key="5">
    <source>
        <dbReference type="ARBA" id="ARBA00022705"/>
    </source>
</evidence>
<dbReference type="PANTHER" id="PTHR11669:SF8">
    <property type="entry name" value="DNA POLYMERASE III SUBUNIT DELTA"/>
    <property type="match status" value="1"/>
</dbReference>
<proteinExistence type="predicted"/>
<evidence type="ECO:0000256" key="3">
    <source>
        <dbReference type="ARBA" id="ARBA00022679"/>
    </source>
</evidence>
<keyword evidence="6" id="KW-0239">DNA-directed DNA polymerase</keyword>
<dbReference type="InterPro" id="IPR050238">
    <property type="entry name" value="DNA_Rep/Repair_Clamp_Loader"/>
</dbReference>
<dbReference type="GO" id="GO:0009360">
    <property type="term" value="C:DNA polymerase III complex"/>
    <property type="evidence" value="ECO:0007669"/>
    <property type="project" value="InterPro"/>
</dbReference>
<dbReference type="GO" id="GO:0003887">
    <property type="term" value="F:DNA-directed DNA polymerase activity"/>
    <property type="evidence" value="ECO:0007669"/>
    <property type="project" value="UniProtKB-KW"/>
</dbReference>
<dbReference type="KEGG" id="vas:GT360_04835"/>
<dbReference type="Pfam" id="PF13177">
    <property type="entry name" value="DNA_pol3_delta2"/>
    <property type="match status" value="1"/>
</dbReference>
<dbReference type="NCBIfam" id="TIGR00678">
    <property type="entry name" value="holB"/>
    <property type="match status" value="1"/>
</dbReference>
<dbReference type="RefSeq" id="WP_164647775.1">
    <property type="nucleotide sequence ID" value="NZ_CP047475.1"/>
</dbReference>
<evidence type="ECO:0000313" key="9">
    <source>
        <dbReference type="EMBL" id="QIA62881.1"/>
    </source>
</evidence>
<sequence>MTTLYPWLDGLWEQWQPTLERGSFSQAVLLSAPNEVGVDQLVELLAKTQLCKSSTTEPCGFCHSCDLFDAGTHPDFHTLRPVEAGKSISVDQVRQCQQWAQQSSQLSGTRVIWIENAEAMTESAANALLKSLEEPSASCSYVLTVEKVNQLLPTIISRCQQWVVSIPPHHVAQNWLASQGIKGEYDLALRLASGSPLLAMKLIDDDKISVYQNLEIAFLEALQTKSIYSWNDVVKLMADDYERSLIWLWYLMTDAQKQQFSLAPTTAMPGAVQLAERVDHQQLYLQTNELVALLKQFHNHSGLNRELLTLDWLMAF</sequence>
<dbReference type="Gene3D" id="1.20.272.10">
    <property type="match status" value="1"/>
</dbReference>
<evidence type="ECO:0000256" key="6">
    <source>
        <dbReference type="ARBA" id="ARBA00022932"/>
    </source>
</evidence>
<dbReference type="SUPFAM" id="SSF52540">
    <property type="entry name" value="P-loop containing nucleoside triphosphate hydrolases"/>
    <property type="match status" value="1"/>
</dbReference>
<gene>
    <name evidence="9" type="primary">holB</name>
    <name evidence="9" type="ORF">GT360_04835</name>
</gene>
<protein>
    <recommendedName>
        <fullName evidence="2">DNA polymerase III subunit delta'</fullName>
        <ecNumber evidence="1">2.7.7.7</ecNumber>
    </recommendedName>
</protein>
<dbReference type="Gene3D" id="3.40.50.300">
    <property type="entry name" value="P-loop containing nucleotide triphosphate hydrolases"/>
    <property type="match status" value="1"/>
</dbReference>